<accession>A0A8J0TZP3</accession>
<dbReference type="PRINTS" id="PR01407">
    <property type="entry name" value="BUTYPHLNCDUF"/>
</dbReference>
<evidence type="ECO:0000256" key="7">
    <source>
        <dbReference type="PROSITE-ProRule" id="PRU00175"/>
    </source>
</evidence>
<evidence type="ECO:0000256" key="2">
    <source>
        <dbReference type="ARBA" id="ARBA00022723"/>
    </source>
</evidence>
<organism evidence="11 12">
    <name type="scientific">Xenopus laevis</name>
    <name type="common">African clawed frog</name>
    <dbReference type="NCBI Taxonomy" id="8355"/>
    <lineage>
        <taxon>Eukaryota</taxon>
        <taxon>Metazoa</taxon>
        <taxon>Chordata</taxon>
        <taxon>Craniata</taxon>
        <taxon>Vertebrata</taxon>
        <taxon>Euteleostomi</taxon>
        <taxon>Amphibia</taxon>
        <taxon>Batrachia</taxon>
        <taxon>Anura</taxon>
        <taxon>Pipoidea</taxon>
        <taxon>Pipidae</taxon>
        <taxon>Xenopodinae</taxon>
        <taxon>Xenopus</taxon>
        <taxon>Xenopus</taxon>
    </lineage>
</organism>
<dbReference type="PANTHER" id="PTHR25465">
    <property type="entry name" value="B-BOX DOMAIN CONTAINING"/>
    <property type="match status" value="1"/>
</dbReference>
<dbReference type="Pfam" id="PF13765">
    <property type="entry name" value="PRY"/>
    <property type="match status" value="1"/>
</dbReference>
<dbReference type="PANTHER" id="PTHR25465:SF56">
    <property type="entry name" value="TRIPARTITE MOTIF-CONTAINING PROTEIN 47 ISOFORM X1"/>
    <property type="match status" value="1"/>
</dbReference>
<feature type="compositionally biased region" description="Basic and acidic residues" evidence="8">
    <location>
        <begin position="191"/>
        <end position="204"/>
    </location>
</feature>
<dbReference type="Gene3D" id="3.30.40.10">
    <property type="entry name" value="Zinc/RING finger domain, C3HC4 (zinc finger)"/>
    <property type="match status" value="1"/>
</dbReference>
<protein>
    <submittedName>
        <fullName evidence="12">LOW QUALITY PROTEIN: E3 ubiquitin/ISG15 ligase TRIM25</fullName>
    </submittedName>
</protein>
<dbReference type="InterPro" id="IPR001870">
    <property type="entry name" value="B30.2/SPRY"/>
</dbReference>
<evidence type="ECO:0000256" key="1">
    <source>
        <dbReference type="ARBA" id="ARBA00022588"/>
    </source>
</evidence>
<dbReference type="AlphaFoldDB" id="A0A8J0TZP3"/>
<dbReference type="GO" id="GO:0045087">
    <property type="term" value="P:innate immune response"/>
    <property type="evidence" value="ECO:0007669"/>
    <property type="project" value="UniProtKB-KW"/>
</dbReference>
<dbReference type="GeneID" id="108702387"/>
<dbReference type="SMART" id="SM00589">
    <property type="entry name" value="PRY"/>
    <property type="match status" value="1"/>
</dbReference>
<dbReference type="PROSITE" id="PS50188">
    <property type="entry name" value="B302_SPRY"/>
    <property type="match status" value="1"/>
</dbReference>
<dbReference type="InterPro" id="IPR006574">
    <property type="entry name" value="PRY"/>
</dbReference>
<dbReference type="CTD" id="108702387"/>
<dbReference type="InterPro" id="IPR051051">
    <property type="entry name" value="E3_ubiq-ligase_TRIM/RNF"/>
</dbReference>
<dbReference type="KEGG" id="xla:108702387"/>
<keyword evidence="11" id="KW-1185">Reference proteome</keyword>
<dbReference type="SUPFAM" id="SSF57850">
    <property type="entry name" value="RING/U-box"/>
    <property type="match status" value="1"/>
</dbReference>
<evidence type="ECO:0000259" key="9">
    <source>
        <dbReference type="PROSITE" id="PS50089"/>
    </source>
</evidence>
<dbReference type="SMART" id="SM00184">
    <property type="entry name" value="RING"/>
    <property type="match status" value="1"/>
</dbReference>
<keyword evidence="6" id="KW-0175">Coiled coil</keyword>
<dbReference type="Pfam" id="PF15227">
    <property type="entry name" value="zf-C3HC4_4"/>
    <property type="match status" value="1"/>
</dbReference>
<dbReference type="SMART" id="SM00449">
    <property type="entry name" value="SPRY"/>
    <property type="match status" value="1"/>
</dbReference>
<keyword evidence="5" id="KW-0391">Immunity</keyword>
<evidence type="ECO:0000256" key="5">
    <source>
        <dbReference type="ARBA" id="ARBA00022859"/>
    </source>
</evidence>
<name>A0A8J0TZP3_XENLA</name>
<dbReference type="PROSITE" id="PS50089">
    <property type="entry name" value="ZF_RING_2"/>
    <property type="match status" value="1"/>
</dbReference>
<dbReference type="InterPro" id="IPR003879">
    <property type="entry name" value="Butyrophylin_SPRY"/>
</dbReference>
<dbReference type="GO" id="GO:0005737">
    <property type="term" value="C:cytoplasm"/>
    <property type="evidence" value="ECO:0007669"/>
    <property type="project" value="UniProtKB-ARBA"/>
</dbReference>
<reference evidence="12" key="1">
    <citation type="submission" date="2025-08" db="UniProtKB">
        <authorList>
            <consortium name="RefSeq"/>
        </authorList>
    </citation>
    <scope>IDENTIFICATION</scope>
    <source>
        <strain evidence="12">J_2021</strain>
        <tissue evidence="12">Erythrocytes</tissue>
    </source>
</reference>
<keyword evidence="1" id="KW-0399">Innate immunity</keyword>
<evidence type="ECO:0000256" key="3">
    <source>
        <dbReference type="ARBA" id="ARBA00022771"/>
    </source>
</evidence>
<dbReference type="InterPro" id="IPR003877">
    <property type="entry name" value="SPRY_dom"/>
</dbReference>
<dbReference type="GO" id="GO:0016874">
    <property type="term" value="F:ligase activity"/>
    <property type="evidence" value="ECO:0007669"/>
    <property type="project" value="UniProtKB-KW"/>
</dbReference>
<evidence type="ECO:0000313" key="11">
    <source>
        <dbReference type="Proteomes" id="UP000186698"/>
    </source>
</evidence>
<keyword evidence="3 7" id="KW-0863">Zinc-finger</keyword>
<dbReference type="InterPro" id="IPR013320">
    <property type="entry name" value="ConA-like_dom_sf"/>
</dbReference>
<evidence type="ECO:0000256" key="8">
    <source>
        <dbReference type="SAM" id="MobiDB-lite"/>
    </source>
</evidence>
<evidence type="ECO:0000256" key="6">
    <source>
        <dbReference type="ARBA" id="ARBA00023054"/>
    </source>
</evidence>
<gene>
    <name evidence="12" type="primary">LOC108702387</name>
</gene>
<evidence type="ECO:0000259" key="10">
    <source>
        <dbReference type="PROSITE" id="PS50188"/>
    </source>
</evidence>
<feature type="domain" description="B30.2/SPRY" evidence="10">
    <location>
        <begin position="283"/>
        <end position="477"/>
    </location>
</feature>
<keyword evidence="12" id="KW-0436">Ligase</keyword>
<dbReference type="OrthoDB" id="6105938at2759"/>
<dbReference type="InterPro" id="IPR043136">
    <property type="entry name" value="B30.2/SPRY_sf"/>
</dbReference>
<dbReference type="SUPFAM" id="SSF49899">
    <property type="entry name" value="Concanavalin A-like lectins/glucanases"/>
    <property type="match status" value="1"/>
</dbReference>
<dbReference type="InterPro" id="IPR017907">
    <property type="entry name" value="Znf_RING_CS"/>
</dbReference>
<dbReference type="Pfam" id="PF00622">
    <property type="entry name" value="SPRY"/>
    <property type="match status" value="1"/>
</dbReference>
<feature type="region of interest" description="Disordered" evidence="8">
    <location>
        <begin position="188"/>
        <end position="211"/>
    </location>
</feature>
<dbReference type="GO" id="GO:0008270">
    <property type="term" value="F:zinc ion binding"/>
    <property type="evidence" value="ECO:0007669"/>
    <property type="project" value="UniProtKB-KW"/>
</dbReference>
<sequence length="493" mass="56445">MFIFSTLDMATSSLLCSEYLRCPVCLDLFQEPVTIPCGHSFCLGCITQCWSLQGSSTSCPQCRCPFRTDSPPRLCKNSILSQIVDDFSNPRESSKITPASSKPYWNIIEDLEISHPPITQEEDHSRAFSDSISTPPMSRRNPEHPNRWTSMIRIRREANKGFSDMVPILQASGFRLLQLLEQSESEMLEQEDSHVLKQDESQVEEKEDTNTMEQGLTMTVLPSAQEEEESSMKEIPWVWLSEAMAKFKESLLELCAGHMRRLVQQVQSTQTNSPTKAPEDWGSPLIPLIPRVRAEFLKYSRDITLDPNTAHHNLSLMQGNRRVFCKLQPQGYPDNPGRFNHYTQVLGQEPLGQGQHYWEVQLSGNRVSLGVSYRSIYRKGHQSHCLAGRNSHSWCLEWTNTRCYAWHDGQRVLVATGQQECLGVFVDWDRGCLSFHEVSEDMPVLYRFRATFIEPVYPIFFISWNSIVSIGEAAQSRQCAQSKRFQRQLSANF</sequence>
<dbReference type="Proteomes" id="UP000186698">
    <property type="component" value="Chromosome 9_10S"/>
</dbReference>
<evidence type="ECO:0000256" key="4">
    <source>
        <dbReference type="ARBA" id="ARBA00022833"/>
    </source>
</evidence>
<proteinExistence type="predicted"/>
<evidence type="ECO:0000313" key="12">
    <source>
        <dbReference type="RefSeq" id="XP_018093341.2"/>
    </source>
</evidence>
<keyword evidence="2" id="KW-0479">Metal-binding</keyword>
<feature type="domain" description="RING-type" evidence="9">
    <location>
        <begin position="22"/>
        <end position="63"/>
    </location>
</feature>
<dbReference type="PROSITE" id="PS00518">
    <property type="entry name" value="ZF_RING_1"/>
    <property type="match status" value="1"/>
</dbReference>
<dbReference type="InterPro" id="IPR013083">
    <property type="entry name" value="Znf_RING/FYVE/PHD"/>
</dbReference>
<keyword evidence="4" id="KW-0862">Zinc</keyword>
<dbReference type="InterPro" id="IPR001841">
    <property type="entry name" value="Znf_RING"/>
</dbReference>
<dbReference type="RefSeq" id="XP_018093341.2">
    <property type="nucleotide sequence ID" value="XM_018237852.2"/>
</dbReference>
<dbReference type="Gene3D" id="2.60.120.920">
    <property type="match status" value="1"/>
</dbReference>